<gene>
    <name evidence="1" type="ORF">HY912_10645</name>
</gene>
<evidence type="ECO:0000313" key="2">
    <source>
        <dbReference type="Proteomes" id="UP000807825"/>
    </source>
</evidence>
<organism evidence="1 2">
    <name type="scientific">Desulfomonile tiedjei</name>
    <dbReference type="NCBI Taxonomy" id="2358"/>
    <lineage>
        <taxon>Bacteria</taxon>
        <taxon>Pseudomonadati</taxon>
        <taxon>Thermodesulfobacteriota</taxon>
        <taxon>Desulfomonilia</taxon>
        <taxon>Desulfomonilales</taxon>
        <taxon>Desulfomonilaceae</taxon>
        <taxon>Desulfomonile</taxon>
    </lineage>
</organism>
<comment type="caution">
    <text evidence="1">The sequence shown here is derived from an EMBL/GenBank/DDBJ whole genome shotgun (WGS) entry which is preliminary data.</text>
</comment>
<sequence>MPKRVSFLFGSGISIPAGMPSVTDITERVLSGKNVQHGTDGRFRLVATQPQLPWPGVPDEYVPRVKAFIERLYVETKKYYYSRPYYSSPPRRAVNYEDLYYVASQIYDGETGEYDNPIVQGFVDQILPDVEPFFARKERLLEIARDATYYIFDIVWDSLKSTKTINYLNCIEDACRDKEISPVDLFTLNHDTLLEQYLESQNIKFTAGFEARLNGYRYWSPQVFRDPSDRIRLFKLHGSVNWFRYEPNVATGSNDPVGIADDGKYWQEKDPNGRLQFRDHDRPVLLVGTFNKIFEYTSRIFADLFYEFRHSLQETDLLIVSGYGFGDQGINMQVAEWADSSDKAKMIVIDPGDPRMGARGNIRLRWDGWLANKKLVVIPKWIEHTSWKDIQSAIQRV</sequence>
<name>A0A9D6V3G5_9BACT</name>
<reference evidence="1" key="1">
    <citation type="submission" date="2020-07" db="EMBL/GenBank/DDBJ databases">
        <title>Huge and variable diversity of episymbiotic CPR bacteria and DPANN archaea in groundwater ecosystems.</title>
        <authorList>
            <person name="He C.Y."/>
            <person name="Keren R."/>
            <person name="Whittaker M."/>
            <person name="Farag I.F."/>
            <person name="Doudna J."/>
            <person name="Cate J.H.D."/>
            <person name="Banfield J.F."/>
        </authorList>
    </citation>
    <scope>NUCLEOTIDE SEQUENCE</scope>
    <source>
        <strain evidence="1">NC_groundwater_1664_Pr3_B-0.1um_52_9</strain>
    </source>
</reference>
<proteinExistence type="predicted"/>
<accession>A0A9D6V3G5</accession>
<evidence type="ECO:0000313" key="1">
    <source>
        <dbReference type="EMBL" id="MBI5249940.1"/>
    </source>
</evidence>
<protein>
    <submittedName>
        <fullName evidence="1">SIR2 family protein</fullName>
    </submittedName>
</protein>
<dbReference type="Pfam" id="PF13289">
    <property type="entry name" value="SIR2_2"/>
    <property type="match status" value="1"/>
</dbReference>
<dbReference type="Proteomes" id="UP000807825">
    <property type="component" value="Unassembled WGS sequence"/>
</dbReference>
<dbReference type="EMBL" id="JACRDE010000288">
    <property type="protein sequence ID" value="MBI5249940.1"/>
    <property type="molecule type" value="Genomic_DNA"/>
</dbReference>
<dbReference type="AlphaFoldDB" id="A0A9D6V3G5"/>